<sequence length="188" mass="21683">MQKLTTATDLQARLNRILDTVEREFRPLTDAQLRTKPANGGWSIIECLQHLNLAERFYIRQLQHKVDQLGLVQHRPTDQTLESDWIGRLMIKVVDPKNTRKIPAPGVIKPRTAADLDVGPVLHQFVELQTLLNSLLDKAIYLDWNREKVPTLLGNWLKMRLGDAIQMLVLHTERHMAQAMRVKEGLPY</sequence>
<dbReference type="InterPro" id="IPR024775">
    <property type="entry name" value="DinB-like"/>
</dbReference>
<comment type="caution">
    <text evidence="2">The sequence shown here is derived from an EMBL/GenBank/DDBJ whole genome shotgun (WGS) entry which is preliminary data.</text>
</comment>
<proteinExistence type="predicted"/>
<feature type="domain" description="DinB-like" evidence="1">
    <location>
        <begin position="18"/>
        <end position="179"/>
    </location>
</feature>
<evidence type="ECO:0000313" key="3">
    <source>
        <dbReference type="Proteomes" id="UP000488299"/>
    </source>
</evidence>
<evidence type="ECO:0000259" key="1">
    <source>
        <dbReference type="Pfam" id="PF12867"/>
    </source>
</evidence>
<dbReference type="RefSeq" id="WP_152122928.1">
    <property type="nucleotide sequence ID" value="NZ_WELI01000001.1"/>
</dbReference>
<accession>A0A7J5U5H0</accession>
<dbReference type="AlphaFoldDB" id="A0A7J5U5H0"/>
<dbReference type="Pfam" id="PF12867">
    <property type="entry name" value="DinB_2"/>
    <property type="match status" value="1"/>
</dbReference>
<evidence type="ECO:0000313" key="2">
    <source>
        <dbReference type="EMBL" id="KAB7733088.1"/>
    </source>
</evidence>
<reference evidence="2 3" key="1">
    <citation type="submission" date="2019-10" db="EMBL/GenBank/DDBJ databases">
        <title>Rudanella paleaurantiibacter sp. nov., isolated from sludge.</title>
        <authorList>
            <person name="Xu S.Q."/>
        </authorList>
    </citation>
    <scope>NUCLEOTIDE SEQUENCE [LARGE SCALE GENOMIC DNA]</scope>
    <source>
        <strain evidence="2 3">HX-22-17</strain>
    </source>
</reference>
<dbReference type="SUPFAM" id="SSF109854">
    <property type="entry name" value="DinB/YfiT-like putative metalloenzymes"/>
    <property type="match status" value="1"/>
</dbReference>
<dbReference type="Gene3D" id="1.20.120.450">
    <property type="entry name" value="dinb family like domain"/>
    <property type="match status" value="1"/>
</dbReference>
<keyword evidence="3" id="KW-1185">Reference proteome</keyword>
<organism evidence="2 3">
    <name type="scientific">Rudanella paleaurantiibacter</name>
    <dbReference type="NCBI Taxonomy" id="2614655"/>
    <lineage>
        <taxon>Bacteria</taxon>
        <taxon>Pseudomonadati</taxon>
        <taxon>Bacteroidota</taxon>
        <taxon>Cytophagia</taxon>
        <taxon>Cytophagales</taxon>
        <taxon>Cytophagaceae</taxon>
        <taxon>Rudanella</taxon>
    </lineage>
</organism>
<name>A0A7J5U5H0_9BACT</name>
<dbReference type="EMBL" id="WELI01000001">
    <property type="protein sequence ID" value="KAB7733088.1"/>
    <property type="molecule type" value="Genomic_DNA"/>
</dbReference>
<protein>
    <submittedName>
        <fullName evidence="2">DUF664 domain-containing protein</fullName>
    </submittedName>
</protein>
<dbReference type="Proteomes" id="UP000488299">
    <property type="component" value="Unassembled WGS sequence"/>
</dbReference>
<dbReference type="InterPro" id="IPR034660">
    <property type="entry name" value="DinB/YfiT-like"/>
</dbReference>
<gene>
    <name evidence="2" type="ORF">F5984_03885</name>
</gene>